<accession>A0A9W4UJA2</accession>
<keyword evidence="1" id="KW-0812">Transmembrane</keyword>
<proteinExistence type="predicted"/>
<evidence type="ECO:0000256" key="1">
    <source>
        <dbReference type="SAM" id="Phobius"/>
    </source>
</evidence>
<keyword evidence="3" id="KW-1185">Reference proteome</keyword>
<comment type="caution">
    <text evidence="2">The sequence shown here is derived from an EMBL/GenBank/DDBJ whole genome shotgun (WGS) entry which is preliminary data.</text>
</comment>
<dbReference type="Proteomes" id="UP001152607">
    <property type="component" value="Unassembled WGS sequence"/>
</dbReference>
<reference evidence="2" key="1">
    <citation type="submission" date="2023-01" db="EMBL/GenBank/DDBJ databases">
        <authorList>
            <person name="Van Ghelder C."/>
            <person name="Rancurel C."/>
        </authorList>
    </citation>
    <scope>NUCLEOTIDE SEQUENCE</scope>
    <source>
        <strain evidence="2">CNCM I-4278</strain>
    </source>
</reference>
<keyword evidence="1" id="KW-1133">Transmembrane helix</keyword>
<name>A0A9W4UJA2_9PLEO</name>
<keyword evidence="1" id="KW-0472">Membrane</keyword>
<feature type="transmembrane region" description="Helical" evidence="1">
    <location>
        <begin position="437"/>
        <end position="460"/>
    </location>
</feature>
<evidence type="ECO:0000313" key="2">
    <source>
        <dbReference type="EMBL" id="CAI6335717.1"/>
    </source>
</evidence>
<evidence type="ECO:0000313" key="3">
    <source>
        <dbReference type="Proteomes" id="UP001152607"/>
    </source>
</evidence>
<sequence length="554" mass="60722">MQSIIMVRIRYRGPKTMWVWVTQASSVVPWHGMAWHSIAYHIIAQQPLPNPLFRSCLPAASSAHSYPSFHHDGCSWLSVALSPYLAPRCQAPPFTKPPQQSALLPRYVSHGTTSSALGHWLRPRIVRFPSLSSANTSCSHARLQFPSQRLSHPAAAASATADLCTHTHTHIHLTSEYAKYYPSKLATLALCGDNPIAIQLQSRFVSPALLWGPLSGSTHVAIGLCACRPALSSWPLPQSRYLVHFYSADKETEPRVPSNHIGYGSQRKRAVYAGFNFALTPCSSLVASPFRAEERIPGAALNAARRSSGVSPCLPACRPTANFVYSSFVPATMARVCRMPILQDACRHCEQAIKCSHMAHMHTFLRDALNPCLQISSWHRMLSLLQVAPFISPVLRHPQQILRDRCDDCSSGDQGYIGHTACPNPSLSMLTHPAPPLPLSIAPLVVVVVVVIIAVGALACRFAGTVEAPKLVSPLRLANVKAVDVGTVGRGSDYTQDQIIGRCHDGCTIPLPGNLTTNFTPSPLKRQWHRCQVYLPFRKFGQQQETATNQERSS</sequence>
<protein>
    <submittedName>
        <fullName evidence="2">Uncharacterized protein</fullName>
    </submittedName>
</protein>
<organism evidence="2 3">
    <name type="scientific">Periconia digitata</name>
    <dbReference type="NCBI Taxonomy" id="1303443"/>
    <lineage>
        <taxon>Eukaryota</taxon>
        <taxon>Fungi</taxon>
        <taxon>Dikarya</taxon>
        <taxon>Ascomycota</taxon>
        <taxon>Pezizomycotina</taxon>
        <taxon>Dothideomycetes</taxon>
        <taxon>Pleosporomycetidae</taxon>
        <taxon>Pleosporales</taxon>
        <taxon>Massarineae</taxon>
        <taxon>Periconiaceae</taxon>
        <taxon>Periconia</taxon>
    </lineage>
</organism>
<dbReference type="EMBL" id="CAOQHR010000006">
    <property type="protein sequence ID" value="CAI6335717.1"/>
    <property type="molecule type" value="Genomic_DNA"/>
</dbReference>
<gene>
    <name evidence="2" type="ORF">PDIGIT_LOCUS8802</name>
</gene>
<dbReference type="AlphaFoldDB" id="A0A9W4UJA2"/>